<comment type="subcellular location">
    <subcellularLocation>
        <location evidence="12">Cytoplasm</location>
    </subcellularLocation>
    <text evidence="12">About half TF is bound to the ribosome near the polypeptide exit tunnel while the other half is free in the cytoplasm.</text>
</comment>
<evidence type="ECO:0000256" key="4">
    <source>
        <dbReference type="ARBA" id="ARBA00016902"/>
    </source>
</evidence>
<accession>A0AAN0RE17</accession>
<evidence type="ECO:0000256" key="14">
    <source>
        <dbReference type="RuleBase" id="RU003914"/>
    </source>
</evidence>
<dbReference type="PIRSF" id="PIRSF003095">
    <property type="entry name" value="Trigger_factor"/>
    <property type="match status" value="1"/>
</dbReference>
<dbReference type="Pfam" id="PF05698">
    <property type="entry name" value="Trigger_C"/>
    <property type="match status" value="1"/>
</dbReference>
<dbReference type="InterPro" id="IPR008881">
    <property type="entry name" value="Trigger_fac_ribosome-bd_bac"/>
</dbReference>
<evidence type="ECO:0000256" key="6">
    <source>
        <dbReference type="ARBA" id="ARBA00023110"/>
    </source>
</evidence>
<dbReference type="InterPro" id="IPR046357">
    <property type="entry name" value="PPIase_dom_sf"/>
</dbReference>
<dbReference type="InterPro" id="IPR027304">
    <property type="entry name" value="Trigger_fact/SurA_dom_sf"/>
</dbReference>
<dbReference type="PANTHER" id="PTHR30560:SF3">
    <property type="entry name" value="TRIGGER FACTOR-LIKE PROTEIN TIG, CHLOROPLASTIC"/>
    <property type="match status" value="1"/>
</dbReference>
<dbReference type="InterPro" id="IPR008880">
    <property type="entry name" value="Trigger_fac_C"/>
</dbReference>
<dbReference type="EC" id="5.2.1.8" evidence="3 12"/>
<evidence type="ECO:0000256" key="3">
    <source>
        <dbReference type="ARBA" id="ARBA00013194"/>
    </source>
</evidence>
<comment type="domain">
    <text evidence="12">Consists of 3 domains; the N-terminus binds the ribosome, the middle domain has PPIase activity, while the C-terminus has intrinsic chaperone activity on its own.</text>
</comment>
<proteinExistence type="inferred from homology"/>
<dbReference type="GO" id="GO:0044183">
    <property type="term" value="F:protein folding chaperone"/>
    <property type="evidence" value="ECO:0007669"/>
    <property type="project" value="TreeGrafter"/>
</dbReference>
<evidence type="ECO:0000256" key="5">
    <source>
        <dbReference type="ARBA" id="ARBA00022618"/>
    </source>
</evidence>
<dbReference type="GO" id="GO:0051301">
    <property type="term" value="P:cell division"/>
    <property type="evidence" value="ECO:0007669"/>
    <property type="project" value="UniProtKB-KW"/>
</dbReference>
<evidence type="ECO:0000256" key="2">
    <source>
        <dbReference type="ARBA" id="ARBA00005464"/>
    </source>
</evidence>
<reference evidence="17" key="1">
    <citation type="submission" date="2012-06" db="EMBL/GenBank/DDBJ databases">
        <title>Genome analysis of multiple Granulibacter bethesdensis isolates demonstrates substantial genome diversity.</title>
        <authorList>
            <person name="Greenberg D.E."/>
            <person name="Porcella S.F."/>
            <person name="Zarember K."/>
            <person name="Zelazny A.M."/>
            <person name="Bruno D."/>
            <person name="Martens C."/>
            <person name="Barbian K.D."/>
            <person name="Jaske E."/>
            <person name="Holland S.M."/>
        </authorList>
    </citation>
    <scope>NUCLEOTIDE SEQUENCE [LARGE SCALE GENOMIC DNA]</scope>
    <source>
        <strain evidence="17">CGDNIH3</strain>
    </source>
</reference>
<dbReference type="KEGG" id="gbc:GbCGDNIH3_1309"/>
<dbReference type="InterPro" id="IPR001179">
    <property type="entry name" value="PPIase_FKBP_dom"/>
</dbReference>
<dbReference type="PANTHER" id="PTHR30560">
    <property type="entry name" value="TRIGGER FACTOR CHAPERONE AND PEPTIDYL-PROLYL CIS/TRANS ISOMERASE"/>
    <property type="match status" value="1"/>
</dbReference>
<dbReference type="HAMAP" id="MF_00303">
    <property type="entry name" value="Trigger_factor_Tig"/>
    <property type="match status" value="1"/>
</dbReference>
<dbReference type="GO" id="GO:0015031">
    <property type="term" value="P:protein transport"/>
    <property type="evidence" value="ECO:0007669"/>
    <property type="project" value="UniProtKB-UniRule"/>
</dbReference>
<dbReference type="AlphaFoldDB" id="A0AAN0RE17"/>
<dbReference type="SUPFAM" id="SSF54534">
    <property type="entry name" value="FKBP-like"/>
    <property type="match status" value="1"/>
</dbReference>
<evidence type="ECO:0000256" key="13">
    <source>
        <dbReference type="PROSITE-ProRule" id="PRU00277"/>
    </source>
</evidence>
<feature type="domain" description="PPIase FKBP-type" evidence="15">
    <location>
        <begin position="163"/>
        <end position="224"/>
    </location>
</feature>
<gene>
    <name evidence="12" type="primary">tig</name>
    <name evidence="16" type="ORF">GbCGDNIH3_1309</name>
</gene>
<dbReference type="SUPFAM" id="SSF109998">
    <property type="entry name" value="Triger factor/SurA peptide-binding domain-like"/>
    <property type="match status" value="1"/>
</dbReference>
<dbReference type="Proteomes" id="UP000019438">
    <property type="component" value="Chromosome"/>
</dbReference>
<dbReference type="FunFam" id="3.10.50.40:FF:000001">
    <property type="entry name" value="Trigger factor"/>
    <property type="match status" value="1"/>
</dbReference>
<comment type="similarity">
    <text evidence="2 12 14">Belongs to the FKBP-type PPIase family. Tig subfamily.</text>
</comment>
<dbReference type="Pfam" id="PF05697">
    <property type="entry name" value="Trigger_N"/>
    <property type="match status" value="1"/>
</dbReference>
<name>A0AAN0RE17_9PROT</name>
<dbReference type="EMBL" id="CP003181">
    <property type="protein sequence ID" value="AHJ63118.1"/>
    <property type="molecule type" value="Genomic_DNA"/>
</dbReference>
<dbReference type="PROSITE" id="PS50059">
    <property type="entry name" value="FKBP_PPIASE"/>
    <property type="match status" value="1"/>
</dbReference>
<sequence length="444" mass="49427">MQVTETLSEGLKRGFTVQVPATDIEERRTRRLAELAKTLKLPGFRPGKVPMTLVRQRYGRSVETEVLEETVNEATQTMVSERGLRPALQPKVELVRVDLDQDVEFKVELELLPDITLPDLGSVSLTRLKSEPSAEAVDKALEEIAQRQRNLEPVEEVRPAQKGDFLTVDFVGKTDGVAFQGGTGTDMDVEIAGTGFIPGFSEQMEGLSVGETRVIDVTFPEEYGVPELAGKPAQFEITAKALKKAVAPVIDDAFATKLGLDSLEKLREIVTQQIQNEYDQVSRLRVKRALLDALADQAGFEVPPTLVENEFNQIWQRVDADRKADRLDEDDKGKDEDTLRADYRKIAERRVRLGLLLAEIGRVNGVQVGNDELIRAMRAEASRYPGQEQAVLDFFRQNPQAIDSLRGPIFEEKVVDFVLETAKVDDKIVSIEELNADEDVAGIA</sequence>
<comment type="function">
    <text evidence="10 12">Involved in protein export. Acts as a chaperone by maintaining the newly synthesized protein in an open conformation. Functions as a peptidyl-prolyl cis-trans isomerase.</text>
</comment>
<dbReference type="GO" id="GO:0003755">
    <property type="term" value="F:peptidyl-prolyl cis-trans isomerase activity"/>
    <property type="evidence" value="ECO:0007669"/>
    <property type="project" value="UniProtKB-UniRule"/>
</dbReference>
<dbReference type="Gene3D" id="1.10.3120.10">
    <property type="entry name" value="Trigger factor, C-terminal domain"/>
    <property type="match status" value="1"/>
</dbReference>
<keyword evidence="5 12" id="KW-0132">Cell division</keyword>
<dbReference type="GO" id="GO:0043022">
    <property type="term" value="F:ribosome binding"/>
    <property type="evidence" value="ECO:0007669"/>
    <property type="project" value="TreeGrafter"/>
</dbReference>
<dbReference type="Gene3D" id="3.30.70.1050">
    <property type="entry name" value="Trigger factor ribosome-binding domain"/>
    <property type="match status" value="1"/>
</dbReference>
<keyword evidence="12" id="KW-0963">Cytoplasm</keyword>
<dbReference type="SUPFAM" id="SSF102735">
    <property type="entry name" value="Trigger factor ribosome-binding domain"/>
    <property type="match status" value="1"/>
</dbReference>
<dbReference type="GO" id="GO:0051083">
    <property type="term" value="P:'de novo' cotranslational protein folding"/>
    <property type="evidence" value="ECO:0007669"/>
    <property type="project" value="TreeGrafter"/>
</dbReference>
<dbReference type="Pfam" id="PF00254">
    <property type="entry name" value="FKBP_C"/>
    <property type="match status" value="1"/>
</dbReference>
<dbReference type="InterPro" id="IPR036611">
    <property type="entry name" value="Trigger_fac_ribosome-bd_sf"/>
</dbReference>
<protein>
    <recommendedName>
        <fullName evidence="4 12">Trigger factor</fullName>
        <shortName evidence="12">TF</shortName>
        <ecNumber evidence="3 12">5.2.1.8</ecNumber>
    </recommendedName>
    <alternativeName>
        <fullName evidence="11 12">PPIase</fullName>
    </alternativeName>
</protein>
<dbReference type="GO" id="GO:0005737">
    <property type="term" value="C:cytoplasm"/>
    <property type="evidence" value="ECO:0007669"/>
    <property type="project" value="UniProtKB-SubCell"/>
</dbReference>
<dbReference type="InterPro" id="IPR005215">
    <property type="entry name" value="Trig_fac"/>
</dbReference>
<evidence type="ECO:0000256" key="12">
    <source>
        <dbReference type="HAMAP-Rule" id="MF_00303"/>
    </source>
</evidence>
<comment type="catalytic activity">
    <reaction evidence="1 12 13">
        <text>[protein]-peptidylproline (omega=180) = [protein]-peptidylproline (omega=0)</text>
        <dbReference type="Rhea" id="RHEA:16237"/>
        <dbReference type="Rhea" id="RHEA-COMP:10747"/>
        <dbReference type="Rhea" id="RHEA-COMP:10748"/>
        <dbReference type="ChEBI" id="CHEBI:83833"/>
        <dbReference type="ChEBI" id="CHEBI:83834"/>
        <dbReference type="EC" id="5.2.1.8"/>
    </reaction>
</comment>
<evidence type="ECO:0000259" key="15">
    <source>
        <dbReference type="PROSITE" id="PS50059"/>
    </source>
</evidence>
<dbReference type="GeneID" id="69745550"/>
<evidence type="ECO:0000313" key="16">
    <source>
        <dbReference type="EMBL" id="AHJ63118.1"/>
    </source>
</evidence>
<evidence type="ECO:0000256" key="10">
    <source>
        <dbReference type="ARBA" id="ARBA00024849"/>
    </source>
</evidence>
<dbReference type="Gene3D" id="3.10.50.40">
    <property type="match status" value="1"/>
</dbReference>
<evidence type="ECO:0000256" key="7">
    <source>
        <dbReference type="ARBA" id="ARBA00023186"/>
    </source>
</evidence>
<dbReference type="InterPro" id="IPR037041">
    <property type="entry name" value="Trigger_fac_C_sf"/>
</dbReference>
<dbReference type="RefSeq" id="WP_025286714.1">
    <property type="nucleotide sequence ID" value="NZ_CP003181.2"/>
</dbReference>
<keyword evidence="7 12" id="KW-0143">Chaperone</keyword>
<dbReference type="GO" id="GO:0043335">
    <property type="term" value="P:protein unfolding"/>
    <property type="evidence" value="ECO:0007669"/>
    <property type="project" value="TreeGrafter"/>
</dbReference>
<keyword evidence="9 12" id="KW-0131">Cell cycle</keyword>
<evidence type="ECO:0000256" key="8">
    <source>
        <dbReference type="ARBA" id="ARBA00023235"/>
    </source>
</evidence>
<evidence type="ECO:0000256" key="1">
    <source>
        <dbReference type="ARBA" id="ARBA00000971"/>
    </source>
</evidence>
<evidence type="ECO:0000256" key="9">
    <source>
        <dbReference type="ARBA" id="ARBA00023306"/>
    </source>
</evidence>
<keyword evidence="6 12" id="KW-0697">Rotamase</keyword>
<organism evidence="16 17">
    <name type="scientific">Granulibacter bethesdensis</name>
    <dbReference type="NCBI Taxonomy" id="364410"/>
    <lineage>
        <taxon>Bacteria</taxon>
        <taxon>Pseudomonadati</taxon>
        <taxon>Pseudomonadota</taxon>
        <taxon>Alphaproteobacteria</taxon>
        <taxon>Acetobacterales</taxon>
        <taxon>Acetobacteraceae</taxon>
        <taxon>Granulibacter</taxon>
    </lineage>
</organism>
<dbReference type="NCBIfam" id="TIGR00115">
    <property type="entry name" value="tig"/>
    <property type="match status" value="1"/>
</dbReference>
<evidence type="ECO:0000256" key="11">
    <source>
        <dbReference type="ARBA" id="ARBA00029986"/>
    </source>
</evidence>
<keyword evidence="8 12" id="KW-0413">Isomerase</keyword>
<evidence type="ECO:0000313" key="17">
    <source>
        <dbReference type="Proteomes" id="UP000019438"/>
    </source>
</evidence>